<feature type="signal peptide" evidence="2">
    <location>
        <begin position="1"/>
        <end position="22"/>
    </location>
</feature>
<keyword evidence="1 2" id="KW-0732">Signal</keyword>
<name>A0A4R2NK62_RHOAD</name>
<sequence>MNTRLVSLALAVLTAFAPAAHAVEDATPLARWQQDPTAVLQAEGIAIEDFHWLARPVVVFADSPADPRYREQMELLLDRMDELTARDVVVIVDTDPSARSALRTKLRPRGFMLVLIGKDGGVKLRKPFPWDVRELSRSIDKMPLRQQEIRDGQ</sequence>
<feature type="chain" id="PRO_5020272241" evidence="2">
    <location>
        <begin position="23"/>
        <end position="153"/>
    </location>
</feature>
<evidence type="ECO:0000259" key="3">
    <source>
        <dbReference type="Pfam" id="PF13778"/>
    </source>
</evidence>
<dbReference type="AlphaFoldDB" id="A0A4R2NK62"/>
<protein>
    <submittedName>
        <fullName evidence="4">Uncharacterized protein DUF4174</fullName>
    </submittedName>
</protein>
<accession>A0A4R2NK62</accession>
<feature type="domain" description="DUF4174" evidence="3">
    <location>
        <begin position="47"/>
        <end position="148"/>
    </location>
</feature>
<dbReference type="EMBL" id="SLXL01000010">
    <property type="protein sequence ID" value="TCP21645.1"/>
    <property type="molecule type" value="Genomic_DNA"/>
</dbReference>
<proteinExistence type="predicted"/>
<evidence type="ECO:0000256" key="1">
    <source>
        <dbReference type="ARBA" id="ARBA00022729"/>
    </source>
</evidence>
<comment type="caution">
    <text evidence="4">The sequence shown here is derived from an EMBL/GenBank/DDBJ whole genome shotgun (WGS) entry which is preliminary data.</text>
</comment>
<evidence type="ECO:0000313" key="5">
    <source>
        <dbReference type="Proteomes" id="UP000295733"/>
    </source>
</evidence>
<dbReference type="RefSeq" id="WP_132604710.1">
    <property type="nucleotide sequence ID" value="NZ_NRRP01000003.1"/>
</dbReference>
<reference evidence="4 5" key="1">
    <citation type="submission" date="2019-03" db="EMBL/GenBank/DDBJ databases">
        <title>Genomic Encyclopedia of Type Strains, Phase IV (KMG-IV): sequencing the most valuable type-strain genomes for metagenomic binning, comparative biology and taxonomic classification.</title>
        <authorList>
            <person name="Goeker M."/>
        </authorList>
    </citation>
    <scope>NUCLEOTIDE SEQUENCE [LARGE SCALE GENOMIC DNA]</scope>
    <source>
        <strain evidence="4 5">DSM 2781</strain>
    </source>
</reference>
<organism evidence="4 5">
    <name type="scientific">Rhodovulum adriaticum</name>
    <name type="common">Rhodopseudomonas adriatica</name>
    <dbReference type="NCBI Taxonomy" id="35804"/>
    <lineage>
        <taxon>Bacteria</taxon>
        <taxon>Pseudomonadati</taxon>
        <taxon>Pseudomonadota</taxon>
        <taxon>Alphaproteobacteria</taxon>
        <taxon>Rhodobacterales</taxon>
        <taxon>Paracoccaceae</taxon>
        <taxon>Rhodovulum</taxon>
    </lineage>
</organism>
<evidence type="ECO:0000313" key="4">
    <source>
        <dbReference type="EMBL" id="TCP21645.1"/>
    </source>
</evidence>
<dbReference type="OrthoDB" id="7362103at2"/>
<dbReference type="Pfam" id="PF13778">
    <property type="entry name" value="DUF4174"/>
    <property type="match status" value="1"/>
</dbReference>
<dbReference type="Proteomes" id="UP000295733">
    <property type="component" value="Unassembled WGS sequence"/>
</dbReference>
<evidence type="ECO:0000256" key="2">
    <source>
        <dbReference type="SAM" id="SignalP"/>
    </source>
</evidence>
<dbReference type="InterPro" id="IPR025232">
    <property type="entry name" value="DUF4174"/>
</dbReference>
<gene>
    <name evidence="4" type="ORF">EV656_110114</name>
</gene>
<keyword evidence="5" id="KW-1185">Reference proteome</keyword>